<sequence length="85" mass="9395">MMEEDKYSTKLYGMVRVVRMVGIRSGFGIFNTGLGGMRIPTDSHAVFLSTAAPVNGVTYSILDTSPCWLGRSSHEQDAHPDRRSM</sequence>
<accession>A0AAJ8BS57</accession>
<proteinExistence type="predicted"/>
<dbReference type="GeneID" id="84593606"/>
<protein>
    <submittedName>
        <fullName evidence="1">Uncharacterized protein</fullName>
    </submittedName>
</protein>
<name>A0AAJ8BS57_ASPNG</name>
<reference evidence="1" key="1">
    <citation type="submission" date="2025-02" db="EMBL/GenBank/DDBJ databases">
        <authorList>
            <consortium name="NCBI Genome Project"/>
        </authorList>
    </citation>
    <scope>NUCLEOTIDE SEQUENCE</scope>
</reference>
<dbReference type="VEuPathDB" id="FungiDB:An17g02050"/>
<dbReference type="AlphaFoldDB" id="A0AAJ8BS57"/>
<dbReference type="RefSeq" id="XP_059602844.1">
    <property type="nucleotide sequence ID" value="XM_059745505.1"/>
</dbReference>
<dbReference type="KEGG" id="ang:An17g02050"/>
<evidence type="ECO:0000313" key="1">
    <source>
        <dbReference type="RefSeq" id="XP_059602844.1"/>
    </source>
</evidence>
<gene>
    <name evidence="1" type="ORF">An17g02050</name>
</gene>
<organism evidence="1">
    <name type="scientific">Aspergillus niger</name>
    <dbReference type="NCBI Taxonomy" id="5061"/>
    <lineage>
        <taxon>Eukaryota</taxon>
        <taxon>Fungi</taxon>
        <taxon>Dikarya</taxon>
        <taxon>Ascomycota</taxon>
        <taxon>Pezizomycotina</taxon>
        <taxon>Eurotiomycetes</taxon>
        <taxon>Eurotiomycetidae</taxon>
        <taxon>Eurotiales</taxon>
        <taxon>Aspergillaceae</taxon>
        <taxon>Aspergillus</taxon>
        <taxon>Aspergillus subgen. Circumdati</taxon>
    </lineage>
</organism>
<reference evidence="1" key="2">
    <citation type="submission" date="2025-08" db="UniProtKB">
        <authorList>
            <consortium name="RefSeq"/>
        </authorList>
    </citation>
    <scope>IDENTIFICATION</scope>
</reference>